<proteinExistence type="predicted"/>
<name>A0AAV2HU58_LYMST</name>
<dbReference type="SUPFAM" id="SSF50494">
    <property type="entry name" value="Trypsin-like serine proteases"/>
    <property type="match status" value="1"/>
</dbReference>
<reference evidence="1 2" key="1">
    <citation type="submission" date="2024-04" db="EMBL/GenBank/DDBJ databases">
        <authorList>
            <consortium name="Genoscope - CEA"/>
            <person name="William W."/>
        </authorList>
    </citation>
    <scope>NUCLEOTIDE SEQUENCE [LARGE SCALE GENOMIC DNA]</scope>
</reference>
<protein>
    <recommendedName>
        <fullName evidence="3">Peptidase S1 domain-containing protein</fullName>
    </recommendedName>
</protein>
<gene>
    <name evidence="1" type="ORF">GSLYS_00011546001</name>
</gene>
<evidence type="ECO:0000313" key="1">
    <source>
        <dbReference type="EMBL" id="CAL1537643.1"/>
    </source>
</evidence>
<organism evidence="1 2">
    <name type="scientific">Lymnaea stagnalis</name>
    <name type="common">Great pond snail</name>
    <name type="synonym">Helix stagnalis</name>
    <dbReference type="NCBI Taxonomy" id="6523"/>
    <lineage>
        <taxon>Eukaryota</taxon>
        <taxon>Metazoa</taxon>
        <taxon>Spiralia</taxon>
        <taxon>Lophotrochozoa</taxon>
        <taxon>Mollusca</taxon>
        <taxon>Gastropoda</taxon>
        <taxon>Heterobranchia</taxon>
        <taxon>Euthyneura</taxon>
        <taxon>Panpulmonata</taxon>
        <taxon>Hygrophila</taxon>
        <taxon>Lymnaeoidea</taxon>
        <taxon>Lymnaeidae</taxon>
        <taxon>Lymnaea</taxon>
    </lineage>
</organism>
<accession>A0AAV2HU58</accession>
<sequence>MADFKYYASDDLNNENYGSHEIEVSLEGESGLQEQLKRCTKNPGHTKFIPVDDFKMDHLPIKYQDEDVLQMIKSLSGLTVKLLTNAVSPARPDHYNNTRIPYPLSKYKGFINIASSGSGRVANVFKESDICKTATTVEHVWNVRVRTAAHVVFDEFEMDSVKGIVGYDSERSSTTILTGKRLRSEVCEDFSEIEFLTEDAALAGSLGGHLNSYYDSCFKIKEKFEGRAVPDKKLAVVVSHPHGAPKQVSVGEWIRMDESRSSSDFENAFIYGTSTCAGSSGGPVYIMGRMGWVAPYPHSGTHKEGNFSSVVSF</sequence>
<dbReference type="AlphaFoldDB" id="A0AAV2HU58"/>
<dbReference type="Proteomes" id="UP001497497">
    <property type="component" value="Unassembled WGS sequence"/>
</dbReference>
<evidence type="ECO:0000313" key="2">
    <source>
        <dbReference type="Proteomes" id="UP001497497"/>
    </source>
</evidence>
<comment type="caution">
    <text evidence="1">The sequence shown here is derived from an EMBL/GenBank/DDBJ whole genome shotgun (WGS) entry which is preliminary data.</text>
</comment>
<keyword evidence="2" id="KW-1185">Reference proteome</keyword>
<dbReference type="EMBL" id="CAXITT010000269">
    <property type="protein sequence ID" value="CAL1537643.1"/>
    <property type="molecule type" value="Genomic_DNA"/>
</dbReference>
<evidence type="ECO:0008006" key="3">
    <source>
        <dbReference type="Google" id="ProtNLM"/>
    </source>
</evidence>
<dbReference type="InterPro" id="IPR009003">
    <property type="entry name" value="Peptidase_S1_PA"/>
</dbReference>